<dbReference type="EMBL" id="CP096040">
    <property type="protein sequence ID" value="USQ94302.1"/>
    <property type="molecule type" value="Genomic_DNA"/>
</dbReference>
<name>A0ABY4ZQK1_9CAUL</name>
<accession>A0ABY4ZQK1</accession>
<dbReference type="SMART" id="SM00347">
    <property type="entry name" value="HTH_MARR"/>
    <property type="match status" value="1"/>
</dbReference>
<dbReference type="Proteomes" id="UP001057520">
    <property type="component" value="Chromosome"/>
</dbReference>
<feature type="domain" description="HTH marR-type" evidence="2">
    <location>
        <begin position="23"/>
        <end position="155"/>
    </location>
</feature>
<feature type="region of interest" description="Disordered" evidence="1">
    <location>
        <begin position="161"/>
        <end position="181"/>
    </location>
</feature>
<dbReference type="PROSITE" id="PS50995">
    <property type="entry name" value="HTH_MARR_2"/>
    <property type="match status" value="1"/>
</dbReference>
<dbReference type="InterPro" id="IPR039422">
    <property type="entry name" value="MarR/SlyA-like"/>
</dbReference>
<dbReference type="Pfam" id="PF12802">
    <property type="entry name" value="MarR_2"/>
    <property type="match status" value="1"/>
</dbReference>
<dbReference type="PRINTS" id="PR00598">
    <property type="entry name" value="HTHMARR"/>
</dbReference>
<proteinExistence type="predicted"/>
<evidence type="ECO:0000256" key="1">
    <source>
        <dbReference type="SAM" id="MobiDB-lite"/>
    </source>
</evidence>
<organism evidence="3 4">
    <name type="scientific">Caulobacter segnis</name>
    <dbReference type="NCBI Taxonomy" id="88688"/>
    <lineage>
        <taxon>Bacteria</taxon>
        <taxon>Pseudomonadati</taxon>
        <taxon>Pseudomonadota</taxon>
        <taxon>Alphaproteobacteria</taxon>
        <taxon>Caulobacterales</taxon>
        <taxon>Caulobacteraceae</taxon>
        <taxon>Caulobacter</taxon>
    </lineage>
</organism>
<dbReference type="InterPro" id="IPR036390">
    <property type="entry name" value="WH_DNA-bd_sf"/>
</dbReference>
<evidence type="ECO:0000313" key="4">
    <source>
        <dbReference type="Proteomes" id="UP001057520"/>
    </source>
</evidence>
<evidence type="ECO:0000313" key="3">
    <source>
        <dbReference type="EMBL" id="USQ94302.1"/>
    </source>
</evidence>
<dbReference type="SUPFAM" id="SSF46785">
    <property type="entry name" value="Winged helix' DNA-binding domain"/>
    <property type="match status" value="1"/>
</dbReference>
<evidence type="ECO:0000259" key="2">
    <source>
        <dbReference type="PROSITE" id="PS50995"/>
    </source>
</evidence>
<dbReference type="Gene3D" id="1.10.10.10">
    <property type="entry name" value="Winged helix-like DNA-binding domain superfamily/Winged helix DNA-binding domain"/>
    <property type="match status" value="1"/>
</dbReference>
<sequence>MTATVSPITPGASEAPEPGVSLIDYVPYRLATASAAVSRLIARAYEDRFGLTIPQWRLMSVLAEGGLTQHTAVTRTAMDKVRVSRAAQELVVRRLVARTTVRSDRRSHTLELTAAGRRLFAEIAPLALAYEATLLAGLAPSEVAMFKRLLDHLETAAIQLTGGETITPRPDGSPDGSTAVD</sequence>
<keyword evidence="4" id="KW-1185">Reference proteome</keyword>
<gene>
    <name evidence="3" type="ORF">MZV50_17085</name>
</gene>
<reference evidence="3 4" key="1">
    <citation type="submission" date="2022-04" db="EMBL/GenBank/DDBJ databases">
        <title>Genome sequence of soybean root-associated Caulobacter segnis RL271.</title>
        <authorList>
            <person name="Longley R."/>
            <person name="Bonito G."/>
            <person name="Trigodet F."/>
            <person name="Crosson S."/>
            <person name="Fiebig A."/>
        </authorList>
    </citation>
    <scope>NUCLEOTIDE SEQUENCE [LARGE SCALE GENOMIC DNA]</scope>
    <source>
        <strain evidence="3 4">RL271</strain>
    </source>
</reference>
<dbReference type="PANTHER" id="PTHR33164">
    <property type="entry name" value="TRANSCRIPTIONAL REGULATOR, MARR FAMILY"/>
    <property type="match status" value="1"/>
</dbReference>
<protein>
    <submittedName>
        <fullName evidence="3">MarR family winged helix-turn-helix transcriptional regulator</fullName>
    </submittedName>
</protein>
<dbReference type="InterPro" id="IPR036388">
    <property type="entry name" value="WH-like_DNA-bd_sf"/>
</dbReference>
<dbReference type="InterPro" id="IPR000835">
    <property type="entry name" value="HTH_MarR-typ"/>
</dbReference>
<dbReference type="PANTHER" id="PTHR33164:SF57">
    <property type="entry name" value="MARR-FAMILY TRANSCRIPTIONAL REGULATOR"/>
    <property type="match status" value="1"/>
</dbReference>